<accession>A0A067MJN3</accession>
<evidence type="ECO:0000313" key="2">
    <source>
        <dbReference type="EMBL" id="KDQ12092.1"/>
    </source>
</evidence>
<sequence>MADMLVVDKTMYIEKLEAQRSYQYILLRPRRWGKSTFVQMLAAYYDVEEAHRFEAYFSQLHIGRKAGSIPGHDRNALLVLIFDFSEFNVGNGQTVAQLEAEYHRMINRALKAFLAKYGHLLNLPKPEAYIKPDDSIQSLNLILNLVAKCSHRVFLAVDGYDAPVSSLLLSGNDEGKFHFISTLIKDKFFGVIKRRVPAPICKYWVTGVLPAFRDVTSPLLSLTDISTRPEYHGICGLTQNEVEAYAQSYLHDLPLQQLNAITLQMRFWYNGHIFCPNEPSDGVPLPSLFNPRLVFEYLEMLKTPSGASRLYQVNDVVHASILDAFSIVWGSIETNLLPAMNGTLQIDLQPHFGSSEVAQAKTNTRIAWSLLYYLGIMTHGDPPSFWLKAPNATTRKFMLDQAKHVVQQTDTEFIQAAAESYGSFLRNNPTPLIDSFERFLQQKSVRSVGAITEAVIQNLLEAFWFTSSCLSGLCLVADSTKQKGSGRFGFVDLFVRSSQANRSHTVVELKSVTLLGLAKGAMNNGDRDPSARELELLRQALRSESEVELMEREFFWYEKETKKWRLSSMKTLKVTATQQMVKYLEALRLGHATEHTSGILDDRVWCEKGSDSLVGHLVMCVGGTRLLHWKAGPPILTEWSYKVVG</sequence>
<name>A0A067MJN3_BOTB1</name>
<reference evidence="3" key="1">
    <citation type="journal article" date="2014" name="Proc. Natl. Acad. Sci. U.S.A.">
        <title>Extensive sampling of basidiomycete genomes demonstrates inadequacy of the white-rot/brown-rot paradigm for wood decay fungi.</title>
        <authorList>
            <person name="Riley R."/>
            <person name="Salamov A.A."/>
            <person name="Brown D.W."/>
            <person name="Nagy L.G."/>
            <person name="Floudas D."/>
            <person name="Held B.W."/>
            <person name="Levasseur A."/>
            <person name="Lombard V."/>
            <person name="Morin E."/>
            <person name="Otillar R."/>
            <person name="Lindquist E.A."/>
            <person name="Sun H."/>
            <person name="LaButti K.M."/>
            <person name="Schmutz J."/>
            <person name="Jabbour D."/>
            <person name="Luo H."/>
            <person name="Baker S.E."/>
            <person name="Pisabarro A.G."/>
            <person name="Walton J.D."/>
            <person name="Blanchette R.A."/>
            <person name="Henrissat B."/>
            <person name="Martin F."/>
            <person name="Cullen D."/>
            <person name="Hibbett D.S."/>
            <person name="Grigoriev I.V."/>
        </authorList>
    </citation>
    <scope>NUCLEOTIDE SEQUENCE [LARGE SCALE GENOMIC DNA]</scope>
    <source>
        <strain evidence="3">FD-172 SS1</strain>
    </source>
</reference>
<dbReference type="PANTHER" id="PTHR34825:SF2">
    <property type="entry name" value="AAA-ATPASE-LIKE DOMAIN-CONTAINING PROTEIN"/>
    <property type="match status" value="1"/>
</dbReference>
<feature type="domain" description="AAA-ATPase-like" evidence="1">
    <location>
        <begin position="3"/>
        <end position="211"/>
    </location>
</feature>
<dbReference type="Pfam" id="PF09820">
    <property type="entry name" value="AAA-ATPase_like"/>
    <property type="match status" value="1"/>
</dbReference>
<dbReference type="PANTHER" id="PTHR34825">
    <property type="entry name" value="CONSERVED PROTEIN, WITH A WEAK D-GALACTARATE DEHYDRATASE/ALTRONATE HYDROLASE DOMAIN"/>
    <property type="match status" value="1"/>
</dbReference>
<proteinExistence type="predicted"/>
<dbReference type="Proteomes" id="UP000027195">
    <property type="component" value="Unassembled WGS sequence"/>
</dbReference>
<protein>
    <recommendedName>
        <fullName evidence="1">AAA-ATPase-like domain-containing protein</fullName>
    </recommendedName>
</protein>
<organism evidence="2 3">
    <name type="scientific">Botryobasidium botryosum (strain FD-172 SS1)</name>
    <dbReference type="NCBI Taxonomy" id="930990"/>
    <lineage>
        <taxon>Eukaryota</taxon>
        <taxon>Fungi</taxon>
        <taxon>Dikarya</taxon>
        <taxon>Basidiomycota</taxon>
        <taxon>Agaricomycotina</taxon>
        <taxon>Agaricomycetes</taxon>
        <taxon>Cantharellales</taxon>
        <taxon>Botryobasidiaceae</taxon>
        <taxon>Botryobasidium</taxon>
    </lineage>
</organism>
<evidence type="ECO:0000313" key="3">
    <source>
        <dbReference type="Proteomes" id="UP000027195"/>
    </source>
</evidence>
<dbReference type="InParanoid" id="A0A067MJN3"/>
<keyword evidence="3" id="KW-1185">Reference proteome</keyword>
<evidence type="ECO:0000259" key="1">
    <source>
        <dbReference type="Pfam" id="PF09820"/>
    </source>
</evidence>
<dbReference type="EMBL" id="KL198052">
    <property type="protein sequence ID" value="KDQ12092.1"/>
    <property type="molecule type" value="Genomic_DNA"/>
</dbReference>
<dbReference type="InterPro" id="IPR018631">
    <property type="entry name" value="AAA-ATPase-like_dom"/>
</dbReference>
<dbReference type="OrthoDB" id="5380555at2759"/>
<dbReference type="HOGENOM" id="CLU_018103_0_0_1"/>
<dbReference type="AlphaFoldDB" id="A0A067MJN3"/>
<gene>
    <name evidence="2" type="ORF">BOTBODRAFT_424151</name>
</gene>